<dbReference type="EMBL" id="JACJTU010000014">
    <property type="protein sequence ID" value="MBD2735504.1"/>
    <property type="molecule type" value="Genomic_DNA"/>
</dbReference>
<keyword evidence="3" id="KW-1185">Reference proteome</keyword>
<keyword evidence="1" id="KW-1133">Transmembrane helix</keyword>
<sequence length="109" mass="12533">MQENSEFRIQNVRIVVTSIISFFSSFVSLAYFAVACGKPLRVYVITPSLTQRREKKSVEASLGGFYLKLTRMHSYTPLRLSVPHGFPMCCKCLMRLDIKRDRIKPDALK</sequence>
<evidence type="ECO:0000313" key="2">
    <source>
        <dbReference type="EMBL" id="MBD2735504.1"/>
    </source>
</evidence>
<gene>
    <name evidence="2" type="ORF">H6H03_16645</name>
</gene>
<keyword evidence="1" id="KW-0472">Membrane</keyword>
<evidence type="ECO:0000256" key="1">
    <source>
        <dbReference type="SAM" id="Phobius"/>
    </source>
</evidence>
<name>A0ABR8K9V1_9NOSO</name>
<comment type="caution">
    <text evidence="2">The sequence shown here is derived from an EMBL/GenBank/DDBJ whole genome shotgun (WGS) entry which is preliminary data.</text>
</comment>
<proteinExistence type="predicted"/>
<organism evidence="2 3">
    <name type="scientific">Nostoc paludosum FACHB-159</name>
    <dbReference type="NCBI Taxonomy" id="2692908"/>
    <lineage>
        <taxon>Bacteria</taxon>
        <taxon>Bacillati</taxon>
        <taxon>Cyanobacteriota</taxon>
        <taxon>Cyanophyceae</taxon>
        <taxon>Nostocales</taxon>
        <taxon>Nostocaceae</taxon>
        <taxon>Nostoc</taxon>
    </lineage>
</organism>
<protein>
    <submittedName>
        <fullName evidence="2">Uncharacterized protein</fullName>
    </submittedName>
</protein>
<dbReference type="Proteomes" id="UP000637383">
    <property type="component" value="Unassembled WGS sequence"/>
</dbReference>
<reference evidence="2 3" key="1">
    <citation type="journal article" date="2020" name="ISME J.">
        <title>Comparative genomics reveals insights into cyanobacterial evolution and habitat adaptation.</title>
        <authorList>
            <person name="Chen M.Y."/>
            <person name="Teng W.K."/>
            <person name="Zhao L."/>
            <person name="Hu C.X."/>
            <person name="Zhou Y.K."/>
            <person name="Han B.P."/>
            <person name="Song L.R."/>
            <person name="Shu W.S."/>
        </authorList>
    </citation>
    <scope>NUCLEOTIDE SEQUENCE [LARGE SCALE GENOMIC DNA]</scope>
    <source>
        <strain evidence="2 3">FACHB-159</strain>
    </source>
</reference>
<keyword evidence="1" id="KW-0812">Transmembrane</keyword>
<accession>A0ABR8K9V1</accession>
<dbReference type="RefSeq" id="WP_190956151.1">
    <property type="nucleotide sequence ID" value="NZ_JACJTU010000014.1"/>
</dbReference>
<evidence type="ECO:0000313" key="3">
    <source>
        <dbReference type="Proteomes" id="UP000637383"/>
    </source>
</evidence>
<feature type="transmembrane region" description="Helical" evidence="1">
    <location>
        <begin position="12"/>
        <end position="34"/>
    </location>
</feature>